<protein>
    <recommendedName>
        <fullName evidence="4">RlpA-like protein double-psi beta-barrel domain-containing protein</fullName>
    </recommendedName>
</protein>
<feature type="compositionally biased region" description="Polar residues" evidence="2">
    <location>
        <begin position="98"/>
        <end position="109"/>
    </location>
</feature>
<dbReference type="Pfam" id="PF03330">
    <property type="entry name" value="DPBB_1"/>
    <property type="match status" value="1"/>
</dbReference>
<feature type="compositionally biased region" description="Polar residues" evidence="2">
    <location>
        <begin position="157"/>
        <end position="166"/>
    </location>
</feature>
<dbReference type="Gene3D" id="2.40.40.10">
    <property type="entry name" value="RlpA-like domain"/>
    <property type="match status" value="1"/>
</dbReference>
<evidence type="ECO:0000256" key="1">
    <source>
        <dbReference type="ARBA" id="ARBA00022729"/>
    </source>
</evidence>
<accession>A0A9P5G4W2</accession>
<dbReference type="EMBL" id="QQZK01000041">
    <property type="protein sequence ID" value="KAF5100996.1"/>
    <property type="molecule type" value="Genomic_DNA"/>
</dbReference>
<dbReference type="InterPro" id="IPR051477">
    <property type="entry name" value="Expansin_CellWall"/>
</dbReference>
<evidence type="ECO:0000256" key="2">
    <source>
        <dbReference type="SAM" id="MobiDB-lite"/>
    </source>
</evidence>
<reference evidence="5" key="2">
    <citation type="submission" date="2020-01" db="EMBL/GenBank/DDBJ databases">
        <authorList>
            <person name="Perkins V."/>
            <person name="Lessard M.-H."/>
            <person name="Dugat-Bony E."/>
            <person name="Frenette M."/>
            <person name="Labrie S."/>
        </authorList>
    </citation>
    <scope>NUCLEOTIDE SEQUENCE</scope>
    <source>
        <strain evidence="5">LMA-70</strain>
    </source>
</reference>
<comment type="caution">
    <text evidence="5">The sequence shown here is derived from an EMBL/GenBank/DDBJ whole genome shotgun (WGS) entry which is preliminary data.</text>
</comment>
<evidence type="ECO:0000256" key="3">
    <source>
        <dbReference type="SAM" id="SignalP"/>
    </source>
</evidence>
<dbReference type="PANTHER" id="PTHR31836:SF28">
    <property type="entry name" value="SRCR DOMAIN-CONTAINING PROTEIN-RELATED"/>
    <property type="match status" value="1"/>
</dbReference>
<sequence length="306" mass="31145">MKFSAAAISIFAATAAMAVPLGHEHNIHKRDVVTEVVHQTLVYYQKQVVYVDQNGSPYSTGVQVVSTAVSEAQPEPTSEAAAVSTSVDVAQDVVTSETYVAPSRTSVPESSAPTSTQQPEPTTSSSEAAPTTSSEAAPTTSSEAAPTTSSEAPSTTLAVETSSSASPIEDTIAAVTSSEAASSTSAAPSASSSSASSSGGSGSGSNSGDGTYYDTGLGACGITSTDSDFIVAISHERFDAVNTGNPNNNPLCGKKITAYRGDKSVEVTVVDRCPGCDKNSLDFSPAAYDVLGTEAEGRIPITWDFQ</sequence>
<feature type="signal peptide" evidence="3">
    <location>
        <begin position="1"/>
        <end position="18"/>
    </location>
</feature>
<dbReference type="AlphaFoldDB" id="A0A9P5G4W2"/>
<evidence type="ECO:0000313" key="5">
    <source>
        <dbReference type="EMBL" id="KAF5100996.1"/>
    </source>
</evidence>
<dbReference type="SUPFAM" id="SSF50685">
    <property type="entry name" value="Barwin-like endoglucanases"/>
    <property type="match status" value="1"/>
</dbReference>
<feature type="domain" description="RlpA-like protein double-psi beta-barrel" evidence="4">
    <location>
        <begin position="252"/>
        <end position="302"/>
    </location>
</feature>
<gene>
    <name evidence="5" type="ORF">DV451_002336</name>
</gene>
<reference evidence="5" key="1">
    <citation type="journal article" date="2020" name="Front. Microbiol.">
        <title>Phenotypic and Genetic Characterization of the Cheese Ripening Yeast Geotrichum candidum.</title>
        <authorList>
            <person name="Perkins V."/>
            <person name="Vignola S."/>
            <person name="Lessard M.H."/>
            <person name="Plante P.L."/>
            <person name="Corbeil J."/>
            <person name="Dugat-Bony E."/>
            <person name="Frenette M."/>
            <person name="Labrie S."/>
        </authorList>
    </citation>
    <scope>NUCLEOTIDE SEQUENCE</scope>
    <source>
        <strain evidence="5">LMA-70</strain>
    </source>
</reference>
<evidence type="ECO:0000313" key="6">
    <source>
        <dbReference type="Proteomes" id="UP000750522"/>
    </source>
</evidence>
<feature type="compositionally biased region" description="Low complexity" evidence="2">
    <location>
        <begin position="110"/>
        <end position="156"/>
    </location>
</feature>
<dbReference type="InterPro" id="IPR036908">
    <property type="entry name" value="RlpA-like_sf"/>
</dbReference>
<proteinExistence type="predicted"/>
<feature type="chain" id="PRO_5040440323" description="RlpA-like protein double-psi beta-barrel domain-containing protein" evidence="3">
    <location>
        <begin position="19"/>
        <end position="306"/>
    </location>
</feature>
<name>A0A9P5G4W2_GEOCN</name>
<organism evidence="5 6">
    <name type="scientific">Geotrichum candidum</name>
    <name type="common">Oospora lactis</name>
    <name type="synonym">Dipodascus geotrichum</name>
    <dbReference type="NCBI Taxonomy" id="1173061"/>
    <lineage>
        <taxon>Eukaryota</taxon>
        <taxon>Fungi</taxon>
        <taxon>Dikarya</taxon>
        <taxon>Ascomycota</taxon>
        <taxon>Saccharomycotina</taxon>
        <taxon>Dipodascomycetes</taxon>
        <taxon>Dipodascales</taxon>
        <taxon>Dipodascaceae</taxon>
        <taxon>Geotrichum</taxon>
    </lineage>
</organism>
<feature type="region of interest" description="Disordered" evidence="2">
    <location>
        <begin position="98"/>
        <end position="207"/>
    </location>
</feature>
<keyword evidence="1 3" id="KW-0732">Signal</keyword>
<evidence type="ECO:0000259" key="4">
    <source>
        <dbReference type="Pfam" id="PF03330"/>
    </source>
</evidence>
<dbReference type="InterPro" id="IPR009009">
    <property type="entry name" value="RlpA-like_DPBB"/>
</dbReference>
<dbReference type="CDD" id="cd22191">
    <property type="entry name" value="DPBB_RlpA_EXP_N-like"/>
    <property type="match status" value="1"/>
</dbReference>
<dbReference type="Proteomes" id="UP000750522">
    <property type="component" value="Unassembled WGS sequence"/>
</dbReference>
<feature type="compositionally biased region" description="Low complexity" evidence="2">
    <location>
        <begin position="177"/>
        <end position="198"/>
    </location>
</feature>
<dbReference type="PANTHER" id="PTHR31836">
    <property type="match status" value="1"/>
</dbReference>